<feature type="binding site" evidence="9">
    <location>
        <position position="211"/>
    </location>
    <ligand>
        <name>substrate</name>
    </ligand>
</feature>
<dbReference type="InterPro" id="IPR013785">
    <property type="entry name" value="Aldolase_TIM"/>
</dbReference>
<dbReference type="EMBL" id="LC066374">
    <property type="protein sequence ID" value="BAT27029.1"/>
    <property type="molecule type" value="Genomic_DNA"/>
</dbReference>
<dbReference type="InterPro" id="IPR020861">
    <property type="entry name" value="Triosephosphate_isomerase_AS"/>
</dbReference>
<dbReference type="InterPro" id="IPR035990">
    <property type="entry name" value="TIM_sf"/>
</dbReference>
<comment type="function">
    <text evidence="9">Involved in the gluconeogenesis. Catalyzes stereospecifically the conversion of dihydroxyacetone phosphate (DHAP) to D-glyceraldehyde-3-phosphate (G3P).</text>
</comment>
<feature type="active site" description="Proton acceptor" evidence="9">
    <location>
        <position position="166"/>
    </location>
</feature>
<sequence>MAPTPLIAGNWKMNGLLKELGELQTLAEAAGAGLNQGRDILICPPATMLSASFGILGNHVAVGGQDCHPAVSGAHTGDISAAMLKDVGARYVIVGHSERRADHGESDELVRAKAEAAMAAGLIAVICIGETEAERDAAATTDVLARQLAGSLPDNMDGDRVVVAYEPVWAIGTGKTPTADDVRHIHDFIRRTLVERFGEAGNGVRILYGGSVKPGNAAELLAIDNVDGALVGGASLKASDFIAICQASPTA</sequence>
<dbReference type="RefSeq" id="WP_024350616.1">
    <property type="nucleotide sequence ID" value="NZ_BBWN01000016.1"/>
</dbReference>
<evidence type="ECO:0000256" key="1">
    <source>
        <dbReference type="ARBA" id="ARBA00000148"/>
    </source>
</evidence>
<evidence type="ECO:0000256" key="2">
    <source>
        <dbReference type="ARBA" id="ARBA00004680"/>
    </source>
</evidence>
<feature type="binding site" evidence="9">
    <location>
        <begin position="10"/>
        <end position="12"/>
    </location>
    <ligand>
        <name>substrate</name>
    </ligand>
</feature>
<comment type="catalytic activity">
    <reaction evidence="9 10">
        <text>D-glyceraldehyde 3-phosphate = dihydroxyacetone phosphate</text>
        <dbReference type="Rhea" id="RHEA:18585"/>
        <dbReference type="ChEBI" id="CHEBI:57642"/>
        <dbReference type="ChEBI" id="CHEBI:59776"/>
        <dbReference type="EC" id="5.3.1.1"/>
    </reaction>
</comment>
<dbReference type="PROSITE" id="PS00171">
    <property type="entry name" value="TIM_1"/>
    <property type="match status" value="1"/>
</dbReference>
<dbReference type="AlphaFoldDB" id="A0A0P0YZP1"/>
<dbReference type="PROSITE" id="PS51440">
    <property type="entry name" value="TIM_2"/>
    <property type="match status" value="1"/>
</dbReference>
<keyword evidence="8 9" id="KW-0413">Isomerase</keyword>
<evidence type="ECO:0000256" key="7">
    <source>
        <dbReference type="ARBA" id="ARBA00023152"/>
    </source>
</evidence>
<dbReference type="UniPathway" id="UPA00138"/>
<dbReference type="NCBIfam" id="TIGR00419">
    <property type="entry name" value="tim"/>
    <property type="match status" value="1"/>
</dbReference>
<dbReference type="GO" id="GO:0005829">
    <property type="term" value="C:cytosol"/>
    <property type="evidence" value="ECO:0007669"/>
    <property type="project" value="TreeGrafter"/>
</dbReference>
<evidence type="ECO:0000256" key="4">
    <source>
        <dbReference type="ARBA" id="ARBA00007422"/>
    </source>
</evidence>
<dbReference type="PANTHER" id="PTHR21139">
    <property type="entry name" value="TRIOSEPHOSPHATE ISOMERASE"/>
    <property type="match status" value="1"/>
</dbReference>
<keyword evidence="5 9" id="KW-0312">Gluconeogenesis</keyword>
<evidence type="ECO:0000256" key="9">
    <source>
        <dbReference type="HAMAP-Rule" id="MF_00147"/>
    </source>
</evidence>
<dbReference type="GO" id="GO:0006096">
    <property type="term" value="P:glycolytic process"/>
    <property type="evidence" value="ECO:0007669"/>
    <property type="project" value="UniProtKB-UniRule"/>
</dbReference>
<gene>
    <name evidence="9" type="primary">tpiA</name>
</gene>
<evidence type="ECO:0000256" key="3">
    <source>
        <dbReference type="ARBA" id="ARBA00004939"/>
    </source>
</evidence>
<comment type="pathway">
    <text evidence="3">Carbohydrate metabolism; erythritol degradation.</text>
</comment>
<dbReference type="InterPro" id="IPR022896">
    <property type="entry name" value="TrioseP_Isoase_bac/euk"/>
</dbReference>
<dbReference type="CDD" id="cd00311">
    <property type="entry name" value="TIM"/>
    <property type="match status" value="1"/>
</dbReference>
<dbReference type="EC" id="5.3.1.1" evidence="9 10"/>
<dbReference type="GO" id="GO:0004807">
    <property type="term" value="F:triose-phosphate isomerase activity"/>
    <property type="evidence" value="ECO:0007669"/>
    <property type="project" value="UniProtKB-UniRule"/>
</dbReference>
<feature type="binding site" evidence="9">
    <location>
        <position position="172"/>
    </location>
    <ligand>
        <name>substrate</name>
    </ligand>
</feature>
<dbReference type="SUPFAM" id="SSF51351">
    <property type="entry name" value="Triosephosphate isomerase (TIM)"/>
    <property type="match status" value="1"/>
</dbReference>
<comment type="subunit">
    <text evidence="9 10">Homodimer.</text>
</comment>
<protein>
    <recommendedName>
        <fullName evidence="9 10">Triosephosphate isomerase</fullName>
        <shortName evidence="9">TIM</shortName>
        <shortName evidence="9">TPI</shortName>
        <ecNumber evidence="9 10">5.3.1.1</ecNumber>
    </recommendedName>
    <alternativeName>
        <fullName evidence="9">Triose-phosphate isomerase</fullName>
    </alternativeName>
</protein>
<dbReference type="UniPathway" id="UPA00109">
    <property type="reaction ID" value="UER00189"/>
</dbReference>
<dbReference type="HAMAP" id="MF_00147_B">
    <property type="entry name" value="TIM_B"/>
    <property type="match status" value="1"/>
</dbReference>
<comment type="subcellular location">
    <subcellularLocation>
        <location evidence="9 10">Cytoplasm</location>
    </subcellularLocation>
</comment>
<reference evidence="11" key="1">
    <citation type="journal article" date="2015" name="Proc. Natl. Acad. Sci. U.S.A.">
        <title>Bacterial clade with the ribosomal RNA operon on a small plasmid rather than the chromosome.</title>
        <authorList>
            <person name="Anda M."/>
            <person name="Ohtsubo Y."/>
            <person name="Okubo T."/>
            <person name="Sugawara M."/>
            <person name="Nagata Y."/>
            <person name="Tsuda M."/>
            <person name="Minamisawa K."/>
            <person name="Mitsui H."/>
        </authorList>
    </citation>
    <scope>NUCLEOTIDE SEQUENCE</scope>
    <source>
        <strain evidence="11">DSM 14790</strain>
    </source>
</reference>
<evidence type="ECO:0000256" key="5">
    <source>
        <dbReference type="ARBA" id="ARBA00022432"/>
    </source>
</evidence>
<keyword evidence="6 9" id="KW-0963">Cytoplasm</keyword>
<feature type="binding site" evidence="9">
    <location>
        <begin position="232"/>
        <end position="233"/>
    </location>
    <ligand>
        <name>substrate</name>
    </ligand>
</feature>
<dbReference type="PANTHER" id="PTHR21139:SF42">
    <property type="entry name" value="TRIOSEPHOSPHATE ISOMERASE"/>
    <property type="match status" value="1"/>
</dbReference>
<evidence type="ECO:0000256" key="8">
    <source>
        <dbReference type="ARBA" id="ARBA00023235"/>
    </source>
</evidence>
<evidence type="ECO:0000256" key="10">
    <source>
        <dbReference type="RuleBase" id="RU363013"/>
    </source>
</evidence>
<comment type="catalytic activity">
    <reaction evidence="1">
        <text>L-erythrulose 1-phosphate = D-erythrulose 4-phosphate</text>
        <dbReference type="Rhea" id="RHEA:49588"/>
        <dbReference type="ChEBI" id="CHEBI:58002"/>
        <dbReference type="ChEBI" id="CHEBI:90796"/>
        <dbReference type="EC" id="5.3.1.33"/>
    </reaction>
</comment>
<dbReference type="Pfam" id="PF00121">
    <property type="entry name" value="TIM"/>
    <property type="match status" value="1"/>
</dbReference>
<proteinExistence type="inferred from homology"/>
<dbReference type="GO" id="GO:0006094">
    <property type="term" value="P:gluconeogenesis"/>
    <property type="evidence" value="ECO:0007669"/>
    <property type="project" value="UniProtKB-UniRule"/>
</dbReference>
<name>A0A0P0YZP1_9HYPH</name>
<feature type="active site" description="Electrophile" evidence="9">
    <location>
        <position position="96"/>
    </location>
</feature>
<dbReference type="GO" id="GO:0046166">
    <property type="term" value="P:glyceraldehyde-3-phosphate biosynthetic process"/>
    <property type="evidence" value="ECO:0007669"/>
    <property type="project" value="TreeGrafter"/>
</dbReference>
<dbReference type="Gene3D" id="3.20.20.70">
    <property type="entry name" value="Aldolase class I"/>
    <property type="match status" value="1"/>
</dbReference>
<evidence type="ECO:0000313" key="11">
    <source>
        <dbReference type="EMBL" id="BAT27029.1"/>
    </source>
</evidence>
<accession>A0A0P0YZP1</accession>
<keyword evidence="7 9" id="KW-0324">Glycolysis</keyword>
<dbReference type="UniPathway" id="UPA01066"/>
<dbReference type="FunFam" id="3.20.20.70:FF:000016">
    <property type="entry name" value="Triosephosphate isomerase"/>
    <property type="match status" value="1"/>
</dbReference>
<comment type="pathway">
    <text evidence="9 10">Carbohydrate biosynthesis; gluconeogenesis.</text>
</comment>
<comment type="pathway">
    <text evidence="2 9 10">Carbohydrate degradation; glycolysis; D-glyceraldehyde 3-phosphate from glycerone phosphate: step 1/1.</text>
</comment>
<dbReference type="GO" id="GO:0019563">
    <property type="term" value="P:glycerol catabolic process"/>
    <property type="evidence" value="ECO:0007669"/>
    <property type="project" value="TreeGrafter"/>
</dbReference>
<dbReference type="InterPro" id="IPR000652">
    <property type="entry name" value="Triosephosphate_isomerase"/>
</dbReference>
<organism evidence="11">
    <name type="scientific">Aurantimonas coralicida</name>
    <dbReference type="NCBI Taxonomy" id="182270"/>
    <lineage>
        <taxon>Bacteria</taxon>
        <taxon>Pseudomonadati</taxon>
        <taxon>Pseudomonadota</taxon>
        <taxon>Alphaproteobacteria</taxon>
        <taxon>Hyphomicrobiales</taxon>
        <taxon>Aurantimonadaceae</taxon>
        <taxon>Aurantimonas</taxon>
    </lineage>
</organism>
<evidence type="ECO:0000256" key="6">
    <source>
        <dbReference type="ARBA" id="ARBA00022490"/>
    </source>
</evidence>
<comment type="similarity">
    <text evidence="4 9 10">Belongs to the triosephosphate isomerase family.</text>
</comment>